<dbReference type="AlphaFoldDB" id="W7U532"/>
<dbReference type="Proteomes" id="UP000019335">
    <property type="component" value="Chromosome 5"/>
</dbReference>
<reference evidence="2 3" key="1">
    <citation type="journal article" date="2014" name="Mol. Plant">
        <title>Chromosome Scale Genome Assembly and Transcriptome Profiling of Nannochloropsis gaditana in Nitrogen Depletion.</title>
        <authorList>
            <person name="Corteggiani Carpinelli E."/>
            <person name="Telatin A."/>
            <person name="Vitulo N."/>
            <person name="Forcato C."/>
            <person name="D'Angelo M."/>
            <person name="Schiavon R."/>
            <person name="Vezzi A."/>
            <person name="Giacometti G.M."/>
            <person name="Morosinotto T."/>
            <person name="Valle G."/>
        </authorList>
    </citation>
    <scope>NUCLEOTIDE SEQUENCE [LARGE SCALE GENOMIC DNA]</scope>
    <source>
        <strain evidence="2 3">B-31</strain>
    </source>
</reference>
<keyword evidence="3" id="KW-1185">Reference proteome</keyword>
<protein>
    <submittedName>
        <fullName evidence="2">Uncharacterized protein</fullName>
    </submittedName>
</protein>
<dbReference type="EMBL" id="AZIL01000361">
    <property type="protein sequence ID" value="EWM27899.1"/>
    <property type="molecule type" value="Genomic_DNA"/>
</dbReference>
<gene>
    <name evidence="2" type="ORF">Naga_100197g11</name>
</gene>
<feature type="compositionally biased region" description="Basic and acidic residues" evidence="1">
    <location>
        <begin position="96"/>
        <end position="138"/>
    </location>
</feature>
<accession>W7U532</accession>
<proteinExistence type="predicted"/>
<dbReference type="OrthoDB" id="10354939at2759"/>
<comment type="caution">
    <text evidence="2">The sequence shown here is derived from an EMBL/GenBank/DDBJ whole genome shotgun (WGS) entry which is preliminary data.</text>
</comment>
<organism evidence="2 3">
    <name type="scientific">Nannochloropsis gaditana</name>
    <dbReference type="NCBI Taxonomy" id="72520"/>
    <lineage>
        <taxon>Eukaryota</taxon>
        <taxon>Sar</taxon>
        <taxon>Stramenopiles</taxon>
        <taxon>Ochrophyta</taxon>
        <taxon>Eustigmatophyceae</taxon>
        <taxon>Eustigmatales</taxon>
        <taxon>Monodopsidaceae</taxon>
        <taxon>Nannochloropsis</taxon>
    </lineage>
</organism>
<evidence type="ECO:0000256" key="1">
    <source>
        <dbReference type="SAM" id="MobiDB-lite"/>
    </source>
</evidence>
<feature type="region of interest" description="Disordered" evidence="1">
    <location>
        <begin position="1"/>
        <end position="138"/>
    </location>
</feature>
<evidence type="ECO:0000313" key="2">
    <source>
        <dbReference type="EMBL" id="EWM27899.1"/>
    </source>
</evidence>
<feature type="compositionally biased region" description="Polar residues" evidence="1">
    <location>
        <begin position="1"/>
        <end position="12"/>
    </location>
</feature>
<evidence type="ECO:0000313" key="3">
    <source>
        <dbReference type="Proteomes" id="UP000019335"/>
    </source>
</evidence>
<sequence length="138" mass="15268">MQQGTKNVSESADGNGKESNKDRRPRGRGPTARSSNFRKNYGAQGKDNNVQPLSPPFPVSKAKKKDALTPSHGSGPEEEAALAKKKMEEAEAAAKAQEEIAQKRRQEEEAAKVEKQRQAQTEARKQLEELERVEEVRG</sequence>
<name>W7U532_9STRA</name>